<organism evidence="1 2">
    <name type="scientific">Panagrolaimus davidi</name>
    <dbReference type="NCBI Taxonomy" id="227884"/>
    <lineage>
        <taxon>Eukaryota</taxon>
        <taxon>Metazoa</taxon>
        <taxon>Ecdysozoa</taxon>
        <taxon>Nematoda</taxon>
        <taxon>Chromadorea</taxon>
        <taxon>Rhabditida</taxon>
        <taxon>Tylenchina</taxon>
        <taxon>Panagrolaimomorpha</taxon>
        <taxon>Panagrolaimoidea</taxon>
        <taxon>Panagrolaimidae</taxon>
        <taxon>Panagrolaimus</taxon>
    </lineage>
</organism>
<evidence type="ECO:0000313" key="1">
    <source>
        <dbReference type="Proteomes" id="UP000887578"/>
    </source>
</evidence>
<dbReference type="AlphaFoldDB" id="A0A914QQ48"/>
<evidence type="ECO:0000313" key="2">
    <source>
        <dbReference type="WBParaSite" id="PDA_v2.g5524.t1"/>
    </source>
</evidence>
<name>A0A914QQ48_9BILA</name>
<accession>A0A914QQ48</accession>
<protein>
    <submittedName>
        <fullName evidence="2">Uncharacterized protein</fullName>
    </submittedName>
</protein>
<keyword evidence="1" id="KW-1185">Reference proteome</keyword>
<dbReference type="Proteomes" id="UP000887578">
    <property type="component" value="Unplaced"/>
</dbReference>
<proteinExistence type="predicted"/>
<sequence>MITFDFNTGKKVEKLCCNNIANIDAFLQQKCYFIIKNYKALILKVFDYTEIHPYPVNILFSLNLAKTLKHWKVPFYFLSDEALHVSAALIGDKCISQTDDTIMVILVNGNELTKLDLRRKSDGYICVRYEKSECSPNPKDVCRKRLNTNNCKQTIATNISSKAESKKLLKLLKDQNVTVLEDYFQLSMANVLIEITKYICDKSYNKYNYFQKRDQMTFISRKMYMGSADDFLLPKQNAGIKLPFTDTCIVPRIHNYFYICILNDDMATIVTGEKTLKEKCHQIKVTFTIDRNQLPSFKQEPIILESIKNLPKTLNEKCKDSRIPVIGFLDNLSVICIWNEKENSYKFLDSWNGLDGKNLFLSFENEKPEIVDRALDIEHKKPPHIVYRKISKLVLLPKYIVSDLLKIMSMPSNNIQTDTEWGFDITKDEDNPVLLEFDSHDGSKKAASPAFLMAILLKEHKKVIKNEIGKKPKEFGFCIFGDFNAESQKRVEKELKAACELKKDICHFINA</sequence>
<reference evidence="2" key="1">
    <citation type="submission" date="2022-11" db="UniProtKB">
        <authorList>
            <consortium name="WormBaseParasite"/>
        </authorList>
    </citation>
    <scope>IDENTIFICATION</scope>
</reference>
<dbReference type="WBParaSite" id="PDA_v2.g5524.t1">
    <property type="protein sequence ID" value="PDA_v2.g5524.t1"/>
    <property type="gene ID" value="PDA_v2.g5524"/>
</dbReference>